<accession>A0A9P8USX8</accession>
<evidence type="ECO:0000313" key="1">
    <source>
        <dbReference type="EMBL" id="KAH6657450.1"/>
    </source>
</evidence>
<protein>
    <submittedName>
        <fullName evidence="1">S-adenosyl-L-methionine-dependent methyltransferase</fullName>
    </submittedName>
</protein>
<dbReference type="InterPro" id="IPR029063">
    <property type="entry name" value="SAM-dependent_MTases_sf"/>
</dbReference>
<dbReference type="AlphaFoldDB" id="A0A9P8USX8"/>
<organism evidence="1 2">
    <name type="scientific">Truncatella angustata</name>
    <dbReference type="NCBI Taxonomy" id="152316"/>
    <lineage>
        <taxon>Eukaryota</taxon>
        <taxon>Fungi</taxon>
        <taxon>Dikarya</taxon>
        <taxon>Ascomycota</taxon>
        <taxon>Pezizomycotina</taxon>
        <taxon>Sordariomycetes</taxon>
        <taxon>Xylariomycetidae</taxon>
        <taxon>Amphisphaeriales</taxon>
        <taxon>Sporocadaceae</taxon>
        <taxon>Truncatella</taxon>
    </lineage>
</organism>
<dbReference type="RefSeq" id="XP_045961684.1">
    <property type="nucleotide sequence ID" value="XM_046108727.1"/>
</dbReference>
<gene>
    <name evidence="1" type="ORF">BKA67DRAFT_673257</name>
</gene>
<dbReference type="GeneID" id="70137618"/>
<dbReference type="GO" id="GO:0032259">
    <property type="term" value="P:methylation"/>
    <property type="evidence" value="ECO:0007669"/>
    <property type="project" value="UniProtKB-KW"/>
</dbReference>
<proteinExistence type="predicted"/>
<dbReference type="GO" id="GO:0008168">
    <property type="term" value="F:methyltransferase activity"/>
    <property type="evidence" value="ECO:0007669"/>
    <property type="project" value="UniProtKB-KW"/>
</dbReference>
<dbReference type="SUPFAM" id="SSF53335">
    <property type="entry name" value="S-adenosyl-L-methionine-dependent methyltransferases"/>
    <property type="match status" value="1"/>
</dbReference>
<keyword evidence="1" id="KW-0489">Methyltransferase</keyword>
<sequence>MPSNSDTTAQHDAIREVMGGLVVCPIDLETPGLRILDSGTGDGYWLQDLLARTPGLKEATLVGTDVTNVKFPEDGTAGPITFQLQSITEPWPDEWHGSFDLVQQRLVLGACGKYPFATAIKSLADLVKPGGWVQLIEPDQTCGVEDGPAMRDFITLVTWVFEQMGGHTRYAYDVKHWLEDAGIVDVEERSVPLFLGAKILDEDLAKRTARSTADAMLPLLSFLERKGGDPPLSGDELKMLVPRLNDELLARGGFYPLRVITGRAPERE</sequence>
<dbReference type="Pfam" id="PF13489">
    <property type="entry name" value="Methyltransf_23"/>
    <property type="match status" value="1"/>
</dbReference>
<comment type="caution">
    <text evidence="1">The sequence shown here is derived from an EMBL/GenBank/DDBJ whole genome shotgun (WGS) entry which is preliminary data.</text>
</comment>
<dbReference type="Gene3D" id="3.40.50.150">
    <property type="entry name" value="Vaccinia Virus protein VP39"/>
    <property type="match status" value="1"/>
</dbReference>
<dbReference type="EMBL" id="JAGPXC010000002">
    <property type="protein sequence ID" value="KAH6657450.1"/>
    <property type="molecule type" value="Genomic_DNA"/>
</dbReference>
<name>A0A9P8USX8_9PEZI</name>
<keyword evidence="2" id="KW-1185">Reference proteome</keyword>
<reference evidence="1" key="1">
    <citation type="journal article" date="2021" name="Nat. Commun.">
        <title>Genetic determinants of endophytism in the Arabidopsis root mycobiome.</title>
        <authorList>
            <person name="Mesny F."/>
            <person name="Miyauchi S."/>
            <person name="Thiergart T."/>
            <person name="Pickel B."/>
            <person name="Atanasova L."/>
            <person name="Karlsson M."/>
            <person name="Huettel B."/>
            <person name="Barry K.W."/>
            <person name="Haridas S."/>
            <person name="Chen C."/>
            <person name="Bauer D."/>
            <person name="Andreopoulos W."/>
            <person name="Pangilinan J."/>
            <person name="LaButti K."/>
            <person name="Riley R."/>
            <person name="Lipzen A."/>
            <person name="Clum A."/>
            <person name="Drula E."/>
            <person name="Henrissat B."/>
            <person name="Kohler A."/>
            <person name="Grigoriev I.V."/>
            <person name="Martin F.M."/>
            <person name="Hacquard S."/>
        </authorList>
    </citation>
    <scope>NUCLEOTIDE SEQUENCE</scope>
    <source>
        <strain evidence="1">MPI-SDFR-AT-0073</strain>
    </source>
</reference>
<dbReference type="OrthoDB" id="184880at2759"/>
<evidence type="ECO:0000313" key="2">
    <source>
        <dbReference type="Proteomes" id="UP000758603"/>
    </source>
</evidence>
<dbReference type="Proteomes" id="UP000758603">
    <property type="component" value="Unassembled WGS sequence"/>
</dbReference>
<keyword evidence="1" id="KW-0808">Transferase</keyword>
<dbReference type="CDD" id="cd02440">
    <property type="entry name" value="AdoMet_MTases"/>
    <property type="match status" value="1"/>
</dbReference>